<organism evidence="2">
    <name type="scientific">Wolinella succinogenes (strain ATCC 29543 / DSM 1740 / CCUG 13145 / JCM 31913 / LMG 7466 / NCTC 11488 / FDC 602W)</name>
    <name type="common">Vibrio succinogenes</name>
    <dbReference type="NCBI Taxonomy" id="273121"/>
    <lineage>
        <taxon>Bacteria</taxon>
        <taxon>Pseudomonadati</taxon>
        <taxon>Campylobacterota</taxon>
        <taxon>Epsilonproteobacteria</taxon>
        <taxon>Campylobacterales</taxon>
        <taxon>Helicobacteraceae</taxon>
        <taxon>Wolinella</taxon>
    </lineage>
</organism>
<name>Q7MS95_WOLSU</name>
<dbReference type="EMBL" id="BX571658">
    <property type="protein sequence ID" value="CAE09783.1"/>
    <property type="molecule type" value="Genomic_DNA"/>
</dbReference>
<evidence type="ECO:0000313" key="1">
    <source>
        <dbReference type="EMBL" id="CAE09783.1"/>
    </source>
</evidence>
<dbReference type="KEGG" id="wsu:WS0652"/>
<proteinExistence type="predicted"/>
<dbReference type="Proteomes" id="UP000000422">
    <property type="component" value="Chromosome"/>
</dbReference>
<keyword evidence="2" id="KW-1185">Reference proteome</keyword>
<sequence>MKKLEIKSKNIEKGKEGEESFKEWLESCKLSYLYVNQNKETFASMFGRGEDQAVKRPDFLVLFEGTGLIAVDVKNYSDFDHNNKKGYLIDNNRETKLVLCFERLFRIPVWYVYLDNKNDSQTWLWISALKVIEAGEPIKKKGIEDKSFISESCFSKVSKGDDLGKLWTERFSAYRAIKDAEY</sequence>
<dbReference type="STRING" id="273121.WS0652"/>
<accession>Q7MS95</accession>
<gene>
    <name evidence="1" type="primary">moaD</name>
    <name evidence="1" type="ordered locus">WS0652</name>
</gene>
<dbReference type="eggNOG" id="ENOG5033941">
    <property type="taxonomic scope" value="Bacteria"/>
</dbReference>
<reference evidence="1 2" key="1">
    <citation type="journal article" date="2003" name="Proc. Natl. Acad. Sci. U.S.A.">
        <title>Complete genome sequence and analysis of Wolinella succinogenes.</title>
        <authorList>
            <person name="Baar C."/>
            <person name="Eppinger M."/>
            <person name="Raddatz G."/>
            <person name="Simon JM."/>
            <person name="Lanz C."/>
            <person name="Klimmek O."/>
            <person name="Nandakumar R."/>
            <person name="Gross R."/>
            <person name="Rosinus A."/>
            <person name="Keller H."/>
            <person name="Jagtap P."/>
            <person name="Linke B."/>
            <person name="Meyer F."/>
            <person name="Lederer H."/>
            <person name="Schuster S.C."/>
        </authorList>
    </citation>
    <scope>NUCLEOTIDE SEQUENCE [LARGE SCALE GENOMIC DNA]</scope>
    <source>
        <strain evidence="2">ATCC 29543 / DSM 1740 / CCUG 13145 / JCM 31913 / LMG 7466 / NCTC 11488 / FDC 602W</strain>
    </source>
</reference>
<dbReference type="HOGENOM" id="CLU_1502918_0_0_7"/>
<evidence type="ECO:0000313" key="2">
    <source>
        <dbReference type="Proteomes" id="UP000000422"/>
    </source>
</evidence>
<dbReference type="RefSeq" id="WP_011138583.1">
    <property type="nucleotide sequence ID" value="NC_005090.1"/>
</dbReference>
<dbReference type="AlphaFoldDB" id="Q7MS95"/>
<protein>
    <submittedName>
        <fullName evidence="1">Uncharacterized protein</fullName>
    </submittedName>
</protein>